<sequence>MRKILGTETETETETRDGGGEDAGEPESAAAADYFNVLPEGCIAHIASLTTPRDACRLCLVSSIFRSAADSDAVWERFLPPDCLSVISPSPPCPSKKDLYLSLSDRFVLIDRGTKSFSLDKGSGKKCYMLSARSLSIVWGDTPRYWRWIPLPEARFEVVAELISVCWFEIRGKIDISMLSPSTTYSANLVFKSTMGSYGFQHQPVEATVGLVGGETYLRPVYLDLDRGRRLRYQIVPRRLGLHLRSRYVGFEAPNPSETENEHNHPKEGKDGWYEIELGEFFCDRGAQGELEMSVSEVRGGDWKGGLIVQGIEIRPKKA</sequence>
<dbReference type="InterPro" id="IPR025886">
    <property type="entry name" value="PP2-like"/>
</dbReference>
<dbReference type="Pfam" id="PF14299">
    <property type="entry name" value="PP2"/>
    <property type="match status" value="1"/>
</dbReference>
<evidence type="ECO:0000256" key="1">
    <source>
        <dbReference type="SAM" id="MobiDB-lite"/>
    </source>
</evidence>
<dbReference type="InterPro" id="IPR001810">
    <property type="entry name" value="F-box_dom"/>
</dbReference>
<dbReference type="EMBL" id="MF362964">
    <property type="protein sequence ID" value="AWL54291.1"/>
    <property type="molecule type" value="Genomic_DNA"/>
</dbReference>
<name>A0A2Z3F1M8_BOENI</name>
<feature type="region of interest" description="Disordered" evidence="1">
    <location>
        <begin position="1"/>
        <end position="26"/>
    </location>
</feature>
<dbReference type="InterPro" id="IPR036047">
    <property type="entry name" value="F-box-like_dom_sf"/>
</dbReference>
<reference evidence="3" key="1">
    <citation type="submission" date="2017-06" db="EMBL/GenBank/DDBJ databases">
        <title>Cloning and expression analysis of the phloem protein 2 (PP2) genes from ramie (Boehmeria nivea L. Gaud).</title>
        <authorList>
            <person name="Guo P."/>
        </authorList>
    </citation>
    <scope>NUCLEOTIDE SEQUENCE</scope>
</reference>
<feature type="domain" description="F-box" evidence="2">
    <location>
        <begin position="38"/>
        <end position="78"/>
    </location>
</feature>
<evidence type="ECO:0000259" key="2">
    <source>
        <dbReference type="SMART" id="SM00256"/>
    </source>
</evidence>
<dbReference type="PANTHER" id="PTHR32278:SF111">
    <property type="entry name" value="F-BOX PROTEIN PP2-B12-RELATED"/>
    <property type="match status" value="1"/>
</dbReference>
<accession>A0A2Z3F1M8</accession>
<proteinExistence type="predicted"/>
<dbReference type="PANTHER" id="PTHR32278">
    <property type="entry name" value="F-BOX DOMAIN-CONTAINING PROTEIN"/>
    <property type="match status" value="1"/>
</dbReference>
<dbReference type="SUPFAM" id="SSF81383">
    <property type="entry name" value="F-box domain"/>
    <property type="match status" value="1"/>
</dbReference>
<dbReference type="Gene3D" id="1.20.1280.50">
    <property type="match status" value="1"/>
</dbReference>
<dbReference type="SMART" id="SM00256">
    <property type="entry name" value="FBOX"/>
    <property type="match status" value="1"/>
</dbReference>
<dbReference type="Pfam" id="PF12937">
    <property type="entry name" value="F-box-like"/>
    <property type="match status" value="1"/>
</dbReference>
<protein>
    <submittedName>
        <fullName evidence="3">Phloem protein 2-6</fullName>
    </submittedName>
</protein>
<evidence type="ECO:0000313" key="3">
    <source>
        <dbReference type="EMBL" id="AWL54291.1"/>
    </source>
</evidence>
<gene>
    <name evidence="3" type="primary">PP2-6</name>
</gene>
<organism evidence="3">
    <name type="scientific">Boehmeria nivea</name>
    <name type="common">Chinese grass</name>
    <name type="synonym">Urtica nivea</name>
    <dbReference type="NCBI Taxonomy" id="83906"/>
    <lineage>
        <taxon>Eukaryota</taxon>
        <taxon>Viridiplantae</taxon>
        <taxon>Streptophyta</taxon>
        <taxon>Embryophyta</taxon>
        <taxon>Tracheophyta</taxon>
        <taxon>Spermatophyta</taxon>
        <taxon>Magnoliopsida</taxon>
        <taxon>eudicotyledons</taxon>
        <taxon>Gunneridae</taxon>
        <taxon>Pentapetalae</taxon>
        <taxon>rosids</taxon>
        <taxon>fabids</taxon>
        <taxon>Rosales</taxon>
        <taxon>Urticaceae</taxon>
        <taxon>Boehmeria</taxon>
    </lineage>
</organism>
<dbReference type="CDD" id="cd22162">
    <property type="entry name" value="F-box_AtSKIP3-like"/>
    <property type="match status" value="1"/>
</dbReference>
<dbReference type="AlphaFoldDB" id="A0A2Z3F1M8"/>